<protein>
    <submittedName>
        <fullName evidence="1">Phage tail protein</fullName>
    </submittedName>
</protein>
<gene>
    <name evidence="1" type="ORF">CKY02_19490</name>
</gene>
<dbReference type="InterPro" id="IPR003458">
    <property type="entry name" value="Phage_T4_Gp38_tail_assem"/>
</dbReference>
<accession>A0A329WXZ2</accession>
<sequence length="171" mass="20066">MITEIFTPYTPKDGIPYVQYLKDDKGNDWYKIQKKFTEETIKFTFNKAGIITSLSKDISSLFPIYLSVAELEPKNIPEGLDISGRWFFNGKKVIPRIYTLEEKIRITENHKIEKMAVINMTIQPLQDAIDLDIATDKEIEQLIAWRKYRVLLSRVDTSQPDRIQWPEKPKK</sequence>
<evidence type="ECO:0000313" key="1">
    <source>
        <dbReference type="EMBL" id="RAX08192.1"/>
    </source>
</evidence>
<dbReference type="PANTHER" id="PTHR34413">
    <property type="entry name" value="PROPHAGE TAIL FIBER ASSEMBLY PROTEIN HOMOLOG TFAE-RELATED-RELATED"/>
    <property type="match status" value="1"/>
</dbReference>
<dbReference type="Pfam" id="PF02413">
    <property type="entry name" value="Caudo_TAP"/>
    <property type="match status" value="1"/>
</dbReference>
<dbReference type="RefSeq" id="WP_112896602.1">
    <property type="nucleotide sequence ID" value="NZ_CAWNYH010000050.1"/>
</dbReference>
<proteinExistence type="predicted"/>
<dbReference type="AlphaFoldDB" id="A0A329WXZ2"/>
<dbReference type="GeneID" id="88808000"/>
<organism evidence="1 2">
    <name type="scientific">Photorhabdus bodei</name>
    <dbReference type="NCBI Taxonomy" id="2029681"/>
    <lineage>
        <taxon>Bacteria</taxon>
        <taxon>Pseudomonadati</taxon>
        <taxon>Pseudomonadota</taxon>
        <taxon>Gammaproteobacteria</taxon>
        <taxon>Enterobacterales</taxon>
        <taxon>Morganellaceae</taxon>
        <taxon>Photorhabdus</taxon>
    </lineage>
</organism>
<dbReference type="Proteomes" id="UP000250919">
    <property type="component" value="Unassembled WGS sequence"/>
</dbReference>
<evidence type="ECO:0000313" key="2">
    <source>
        <dbReference type="Proteomes" id="UP000250919"/>
    </source>
</evidence>
<reference evidence="1 2" key="1">
    <citation type="journal article" date="2018" name="Int. J. Syst. Evol. Microbiol.">
        <title>Whole-genome-based revisit of Photorhabdus phylogeny: proposal for the elevation of most Photorhabdus subspecies to the species level and description of one novel species Photorhabdus bodei sp. nov., and one novel subspecies Photorhabdus laumondii subsp. clarkei subsp. nov.</title>
        <authorList>
            <person name="Machado R.A.R."/>
            <person name="Wuthrich D."/>
            <person name="Kuhnert P."/>
            <person name="Arce C.C.M."/>
            <person name="Thonen L."/>
            <person name="Ruiz C."/>
            <person name="Zhang X."/>
            <person name="Robert C.A.M."/>
            <person name="Karimi J."/>
            <person name="Kamali S."/>
            <person name="Ma J."/>
            <person name="Bruggmann R."/>
            <person name="Erb M."/>
        </authorList>
    </citation>
    <scope>NUCLEOTIDE SEQUENCE [LARGE SCALE GENOMIC DNA]</scope>
    <source>
        <strain evidence="1 2">LJ24-63</strain>
    </source>
</reference>
<comment type="caution">
    <text evidence="1">The sequence shown here is derived from an EMBL/GenBank/DDBJ whole genome shotgun (WGS) entry which is preliminary data.</text>
</comment>
<dbReference type="PANTHER" id="PTHR34413:SF2">
    <property type="entry name" value="PROPHAGE TAIL FIBER ASSEMBLY PROTEIN HOMOLOG TFAE-RELATED"/>
    <property type="match status" value="1"/>
</dbReference>
<name>A0A329WXZ2_9GAMM</name>
<dbReference type="EMBL" id="NSCM01000050">
    <property type="protein sequence ID" value="RAX08192.1"/>
    <property type="molecule type" value="Genomic_DNA"/>
</dbReference>
<dbReference type="InterPro" id="IPR051220">
    <property type="entry name" value="TFA_Chaperone"/>
</dbReference>